<evidence type="ECO:0000313" key="10">
    <source>
        <dbReference type="Proteomes" id="UP000187209"/>
    </source>
</evidence>
<dbReference type="EMBL" id="MPUH01000763">
    <property type="protein sequence ID" value="OMJ74260.1"/>
    <property type="molecule type" value="Genomic_DNA"/>
</dbReference>
<dbReference type="Proteomes" id="UP000187209">
    <property type="component" value="Unassembled WGS sequence"/>
</dbReference>
<feature type="region of interest" description="Disordered" evidence="5">
    <location>
        <begin position="76"/>
        <end position="111"/>
    </location>
</feature>
<feature type="transmembrane region" description="Helical" evidence="6">
    <location>
        <begin position="261"/>
        <end position="286"/>
    </location>
</feature>
<keyword evidence="10" id="KW-1185">Reference proteome</keyword>
<reference evidence="8 10" key="1">
    <citation type="submission" date="2016-11" db="EMBL/GenBank/DDBJ databases">
        <title>The macronuclear genome of Stentor coeruleus: a giant cell with tiny introns.</title>
        <authorList>
            <person name="Slabodnick M."/>
            <person name="Ruby J.G."/>
            <person name="Reiff S.B."/>
            <person name="Swart E.C."/>
            <person name="Gosai S."/>
            <person name="Prabakaran S."/>
            <person name="Witkowska E."/>
            <person name="Larue G.E."/>
            <person name="Fisher S."/>
            <person name="Freeman R.M."/>
            <person name="Gunawardena J."/>
            <person name="Chu W."/>
            <person name="Stover N.A."/>
            <person name="Gregory B.D."/>
            <person name="Nowacki M."/>
            <person name="Derisi J."/>
            <person name="Roy S.W."/>
            <person name="Marshall W.F."/>
            <person name="Sood P."/>
        </authorList>
    </citation>
    <scope>NUCLEOTIDE SEQUENCE [LARGE SCALE GENOMIC DNA]</scope>
    <source>
        <strain evidence="8">WM001</strain>
    </source>
</reference>
<dbReference type="PANTHER" id="PTHR22791">
    <property type="entry name" value="RING-TYPE DOMAIN-CONTAINING PROTEIN"/>
    <property type="match status" value="1"/>
</dbReference>
<dbReference type="InterPro" id="IPR017907">
    <property type="entry name" value="Znf_RING_CS"/>
</dbReference>
<comment type="caution">
    <text evidence="8">The sequence shown here is derived from an EMBL/GenBank/DDBJ whole genome shotgun (WGS) entry which is preliminary data.</text>
</comment>
<proteinExistence type="predicted"/>
<dbReference type="InterPro" id="IPR001841">
    <property type="entry name" value="Znf_RING"/>
</dbReference>
<evidence type="ECO:0000256" key="6">
    <source>
        <dbReference type="SAM" id="Phobius"/>
    </source>
</evidence>
<dbReference type="PROSITE" id="PS00518">
    <property type="entry name" value="ZF_RING_1"/>
    <property type="match status" value="1"/>
</dbReference>
<gene>
    <name evidence="9" type="ORF">SteCoe_26849</name>
    <name evidence="8" type="ORF">SteCoe_33820</name>
</gene>
<dbReference type="GO" id="GO:0061630">
    <property type="term" value="F:ubiquitin protein ligase activity"/>
    <property type="evidence" value="ECO:0007669"/>
    <property type="project" value="TreeGrafter"/>
</dbReference>
<sequence length="298" mass="34922">MDECTICCCEFVRPRVLSCGHTFCEKCIEKLIRNKKLKCPDCRFSHKDVTIDSFPLNFKLNDAIKEKKMMLEEKKKLEAKSSPKIQSPKKHHKNQDFINSPEDPDKTKKVSKKDDFVRKYSFHNNDNNENPNSEALPQIITKQNTEYLKTPAISKKLLMLSLLYIVPALILALAGLAYSSQKQECSSYLRYWHFSWCGSHLILAALFIINTSLQNYSRISLKIIRKIFYIGIFLIFLWTFVGIYWASDKCQSDSFSETQDLVLIIIVSLDFFFNMILFSYNIYIWIKRLIYERRAGKI</sequence>
<accession>A0A1R2AW26</accession>
<feature type="transmembrane region" description="Helical" evidence="6">
    <location>
        <begin position="157"/>
        <end position="179"/>
    </location>
</feature>
<keyword evidence="6" id="KW-0472">Membrane</keyword>
<dbReference type="Gene3D" id="3.30.40.10">
    <property type="entry name" value="Zinc/RING finger domain, C3HC4 (zinc finger)"/>
    <property type="match status" value="1"/>
</dbReference>
<dbReference type="CDD" id="cd16449">
    <property type="entry name" value="RING-HC"/>
    <property type="match status" value="1"/>
</dbReference>
<keyword evidence="2 4" id="KW-0863">Zinc-finger</keyword>
<keyword evidence="6" id="KW-1133">Transmembrane helix</keyword>
<evidence type="ECO:0000256" key="4">
    <source>
        <dbReference type="PROSITE-ProRule" id="PRU00175"/>
    </source>
</evidence>
<protein>
    <recommendedName>
        <fullName evidence="7">RING-type domain-containing protein</fullName>
    </recommendedName>
</protein>
<dbReference type="AlphaFoldDB" id="A0A1R2AW26"/>
<evidence type="ECO:0000313" key="9">
    <source>
        <dbReference type="EMBL" id="OMJ74260.1"/>
    </source>
</evidence>
<name>A0A1R2AW26_9CILI</name>
<dbReference type="GO" id="GO:0008270">
    <property type="term" value="F:zinc ion binding"/>
    <property type="evidence" value="ECO:0007669"/>
    <property type="project" value="UniProtKB-KW"/>
</dbReference>
<keyword evidence="6" id="KW-0812">Transmembrane</keyword>
<evidence type="ECO:0000259" key="7">
    <source>
        <dbReference type="PROSITE" id="PS50089"/>
    </source>
</evidence>
<evidence type="ECO:0000256" key="5">
    <source>
        <dbReference type="SAM" id="MobiDB-lite"/>
    </source>
</evidence>
<dbReference type="SUPFAM" id="SSF57850">
    <property type="entry name" value="RING/U-box"/>
    <property type="match status" value="1"/>
</dbReference>
<dbReference type="EMBL" id="MPUH01001297">
    <property type="protein sequence ID" value="OMJ68662.1"/>
    <property type="molecule type" value="Genomic_DNA"/>
</dbReference>
<feature type="domain" description="RING-type" evidence="7">
    <location>
        <begin position="4"/>
        <end position="43"/>
    </location>
</feature>
<evidence type="ECO:0000256" key="3">
    <source>
        <dbReference type="ARBA" id="ARBA00022833"/>
    </source>
</evidence>
<feature type="transmembrane region" description="Helical" evidence="6">
    <location>
        <begin position="227"/>
        <end position="246"/>
    </location>
</feature>
<keyword evidence="3" id="KW-0862">Zinc</keyword>
<keyword evidence="1" id="KW-0479">Metal-binding</keyword>
<evidence type="ECO:0000256" key="2">
    <source>
        <dbReference type="ARBA" id="ARBA00022771"/>
    </source>
</evidence>
<dbReference type="GO" id="GO:0016567">
    <property type="term" value="P:protein ubiquitination"/>
    <property type="evidence" value="ECO:0007669"/>
    <property type="project" value="TreeGrafter"/>
</dbReference>
<dbReference type="PROSITE" id="PS50089">
    <property type="entry name" value="ZF_RING_2"/>
    <property type="match status" value="1"/>
</dbReference>
<feature type="transmembrane region" description="Helical" evidence="6">
    <location>
        <begin position="191"/>
        <end position="215"/>
    </location>
</feature>
<dbReference type="PANTHER" id="PTHR22791:SF6">
    <property type="entry name" value="RING-TYPE DOMAIN-CONTAINING PROTEIN"/>
    <property type="match status" value="1"/>
</dbReference>
<dbReference type="SMART" id="SM00184">
    <property type="entry name" value="RING"/>
    <property type="match status" value="1"/>
</dbReference>
<dbReference type="OrthoDB" id="5875349at2759"/>
<evidence type="ECO:0000313" key="8">
    <source>
        <dbReference type="EMBL" id="OMJ68662.1"/>
    </source>
</evidence>
<dbReference type="InterPro" id="IPR013083">
    <property type="entry name" value="Znf_RING/FYVE/PHD"/>
</dbReference>
<dbReference type="Pfam" id="PF13445">
    <property type="entry name" value="zf-RING_UBOX"/>
    <property type="match status" value="1"/>
</dbReference>
<dbReference type="InterPro" id="IPR027370">
    <property type="entry name" value="Znf-RING_euk"/>
</dbReference>
<evidence type="ECO:0000256" key="1">
    <source>
        <dbReference type="ARBA" id="ARBA00022723"/>
    </source>
</evidence>
<dbReference type="InterPro" id="IPR051435">
    <property type="entry name" value="RING_finger_E3_ubiq-ligases"/>
</dbReference>
<organism evidence="8 10">
    <name type="scientific">Stentor coeruleus</name>
    <dbReference type="NCBI Taxonomy" id="5963"/>
    <lineage>
        <taxon>Eukaryota</taxon>
        <taxon>Sar</taxon>
        <taxon>Alveolata</taxon>
        <taxon>Ciliophora</taxon>
        <taxon>Postciliodesmatophora</taxon>
        <taxon>Heterotrichea</taxon>
        <taxon>Heterotrichida</taxon>
        <taxon>Stentoridae</taxon>
        <taxon>Stentor</taxon>
    </lineage>
</organism>